<dbReference type="Pfam" id="PF01361">
    <property type="entry name" value="Tautomerase"/>
    <property type="match status" value="2"/>
</dbReference>
<comment type="similarity">
    <text evidence="1">Belongs to the 4-oxalocrotonate tautomerase family.</text>
</comment>
<organism evidence="4 5">
    <name type="scientific">Thauera sedimentorum</name>
    <dbReference type="NCBI Taxonomy" id="2767595"/>
    <lineage>
        <taxon>Bacteria</taxon>
        <taxon>Pseudomonadati</taxon>
        <taxon>Pseudomonadota</taxon>
        <taxon>Betaproteobacteria</taxon>
        <taxon>Rhodocyclales</taxon>
        <taxon>Zoogloeaceae</taxon>
        <taxon>Thauera</taxon>
    </lineage>
</organism>
<evidence type="ECO:0000259" key="3">
    <source>
        <dbReference type="Pfam" id="PF01361"/>
    </source>
</evidence>
<evidence type="ECO:0000256" key="2">
    <source>
        <dbReference type="ARBA" id="ARBA00023235"/>
    </source>
</evidence>
<dbReference type="InterPro" id="IPR004370">
    <property type="entry name" value="4-OT-like_dom"/>
</dbReference>
<reference evidence="5" key="1">
    <citation type="submission" date="2023-07" db="EMBL/GenBank/DDBJ databases">
        <title>Thauera sp. CAU 1555 isolated from sand of Yaerae Beach.</title>
        <authorList>
            <person name="Kim W."/>
        </authorList>
    </citation>
    <scope>NUCLEOTIDE SEQUENCE [LARGE SCALE GENOMIC DNA]</scope>
    <source>
        <strain evidence="5">CAU 1555</strain>
    </source>
</reference>
<keyword evidence="5" id="KW-1185">Reference proteome</keyword>
<dbReference type="InterPro" id="IPR014347">
    <property type="entry name" value="Tautomerase/MIF_sf"/>
</dbReference>
<dbReference type="EMBL" id="JACYTO010000001">
    <property type="protein sequence ID" value="MBD8501827.1"/>
    <property type="molecule type" value="Genomic_DNA"/>
</dbReference>
<dbReference type="RefSeq" id="WP_187716648.1">
    <property type="nucleotide sequence ID" value="NZ_JACTAH010000001.1"/>
</dbReference>
<feature type="domain" description="4-oxalocrotonate tautomerase-like" evidence="3">
    <location>
        <begin position="2"/>
        <end position="61"/>
    </location>
</feature>
<sequence length="144" mass="15482">MPVVHFHLVEGRTSAAQDAELLRAASQFYAEVLEAPPERIRAFITTYPPGRCAVGGEIVGEYGAHAPLFECIVLAGRPAELRQRLLTGFTDLLERILGVPRGLIRGCCHQIAPEDWAIGGVQASVLRAAEIDARAQVARVGGGR</sequence>
<gene>
    <name evidence="4" type="ORF">IFO67_02925</name>
</gene>
<evidence type="ECO:0000313" key="5">
    <source>
        <dbReference type="Proteomes" id="UP000603602"/>
    </source>
</evidence>
<dbReference type="Gene3D" id="3.30.429.10">
    <property type="entry name" value="Macrophage Migration Inhibitory Factor"/>
    <property type="match status" value="2"/>
</dbReference>
<dbReference type="Proteomes" id="UP000603602">
    <property type="component" value="Unassembled WGS sequence"/>
</dbReference>
<feature type="domain" description="4-oxalocrotonate tautomerase-like" evidence="3">
    <location>
        <begin position="74"/>
        <end position="121"/>
    </location>
</feature>
<accession>A0ABR9B628</accession>
<dbReference type="PANTHER" id="PTHR35530:SF1">
    <property type="entry name" value="2-HYDROXYMUCONATE TAUTOMERASE"/>
    <property type="match status" value="1"/>
</dbReference>
<dbReference type="SUPFAM" id="SSF55331">
    <property type="entry name" value="Tautomerase/MIF"/>
    <property type="match status" value="1"/>
</dbReference>
<proteinExistence type="inferred from homology"/>
<evidence type="ECO:0000313" key="4">
    <source>
        <dbReference type="EMBL" id="MBD8501827.1"/>
    </source>
</evidence>
<evidence type="ECO:0000256" key="1">
    <source>
        <dbReference type="ARBA" id="ARBA00006723"/>
    </source>
</evidence>
<keyword evidence="2" id="KW-0413">Isomerase</keyword>
<name>A0ABR9B628_9RHOO</name>
<comment type="caution">
    <text evidence="4">The sequence shown here is derived from an EMBL/GenBank/DDBJ whole genome shotgun (WGS) entry which is preliminary data.</text>
</comment>
<protein>
    <submittedName>
        <fullName evidence="4">Tautomerase family protein</fullName>
    </submittedName>
</protein>
<dbReference type="PANTHER" id="PTHR35530">
    <property type="entry name" value="TAUTOMERASE-RELATED"/>
    <property type="match status" value="1"/>
</dbReference>